<accession>A0AA38PN48</accession>
<dbReference type="EMBL" id="MU803248">
    <property type="protein sequence ID" value="KAJ3978411.1"/>
    <property type="molecule type" value="Genomic_DNA"/>
</dbReference>
<gene>
    <name evidence="1" type="ORF">F5890DRAFT_1479387</name>
</gene>
<evidence type="ECO:0000313" key="1">
    <source>
        <dbReference type="EMBL" id="KAJ3978411.1"/>
    </source>
</evidence>
<dbReference type="Proteomes" id="UP001163850">
    <property type="component" value="Unassembled WGS sequence"/>
</dbReference>
<evidence type="ECO:0000313" key="2">
    <source>
        <dbReference type="Proteomes" id="UP001163850"/>
    </source>
</evidence>
<organism evidence="1 2">
    <name type="scientific">Lentinula detonsa</name>
    <dbReference type="NCBI Taxonomy" id="2804962"/>
    <lineage>
        <taxon>Eukaryota</taxon>
        <taxon>Fungi</taxon>
        <taxon>Dikarya</taxon>
        <taxon>Basidiomycota</taxon>
        <taxon>Agaricomycotina</taxon>
        <taxon>Agaricomycetes</taxon>
        <taxon>Agaricomycetidae</taxon>
        <taxon>Agaricales</taxon>
        <taxon>Marasmiineae</taxon>
        <taxon>Omphalotaceae</taxon>
        <taxon>Lentinula</taxon>
    </lineage>
</organism>
<dbReference type="AlphaFoldDB" id="A0AA38PN48"/>
<name>A0AA38PN48_9AGAR</name>
<sequence>MVNVTRTRIRKTAQNMDLSHTRVVNIPPANTLRLVMCRPGFGLEALGFGLEKTKPGPSGTAPAWLGLALAQAGAFRSPQKPRLKPQLTALKIQSRAKSPDKPSITARLLTAWLGLAWLGPRLSGRAGTSLIAVSKDGDEPLLSTSAKSEMYKRYPPPRAV</sequence>
<comment type="caution">
    <text evidence="1">The sequence shown here is derived from an EMBL/GenBank/DDBJ whole genome shotgun (WGS) entry which is preliminary data.</text>
</comment>
<protein>
    <submittedName>
        <fullName evidence="1">Uncharacterized protein</fullName>
    </submittedName>
</protein>
<proteinExistence type="predicted"/>
<reference evidence="1" key="1">
    <citation type="submission" date="2022-08" db="EMBL/GenBank/DDBJ databases">
        <authorList>
            <consortium name="DOE Joint Genome Institute"/>
            <person name="Min B."/>
            <person name="Riley R."/>
            <person name="Sierra-Patev S."/>
            <person name="Naranjo-Ortiz M."/>
            <person name="Looney B."/>
            <person name="Konkel Z."/>
            <person name="Slot J.C."/>
            <person name="Sakamoto Y."/>
            <person name="Steenwyk J.L."/>
            <person name="Rokas A."/>
            <person name="Carro J."/>
            <person name="Camarero S."/>
            <person name="Ferreira P."/>
            <person name="Molpeceres G."/>
            <person name="Ruiz-Duenas F.J."/>
            <person name="Serrano A."/>
            <person name="Henrissat B."/>
            <person name="Drula E."/>
            <person name="Hughes K.W."/>
            <person name="Mata J.L."/>
            <person name="Ishikawa N.K."/>
            <person name="Vargas-Isla R."/>
            <person name="Ushijima S."/>
            <person name="Smith C.A."/>
            <person name="Ahrendt S."/>
            <person name="Andreopoulos W."/>
            <person name="He G."/>
            <person name="Labutti K."/>
            <person name="Lipzen A."/>
            <person name="Ng V."/>
            <person name="Sandor L."/>
            <person name="Barry K."/>
            <person name="Martinez A.T."/>
            <person name="Xiao Y."/>
            <person name="Gibbons J.G."/>
            <person name="Terashima K."/>
            <person name="Hibbett D.S."/>
            <person name="Grigoriev I.V."/>
        </authorList>
    </citation>
    <scope>NUCLEOTIDE SEQUENCE</scope>
    <source>
        <strain evidence="1">TFB7829</strain>
    </source>
</reference>